<proteinExistence type="predicted"/>
<keyword evidence="2" id="KW-1185">Reference proteome</keyword>
<comment type="caution">
    <text evidence="1">The sequence shown here is derived from an EMBL/GenBank/DDBJ whole genome shotgun (WGS) entry which is preliminary data.</text>
</comment>
<accession>A0A5C6CVV7</accession>
<dbReference type="Proteomes" id="UP000316304">
    <property type="component" value="Unassembled WGS sequence"/>
</dbReference>
<dbReference type="AlphaFoldDB" id="A0A5C6CVV7"/>
<name>A0A5C6CVV7_9BACT</name>
<reference evidence="1 2" key="1">
    <citation type="submission" date="2019-02" db="EMBL/GenBank/DDBJ databases">
        <title>Deep-cultivation of Planctomycetes and their phenomic and genomic characterization uncovers novel biology.</title>
        <authorList>
            <person name="Wiegand S."/>
            <person name="Jogler M."/>
            <person name="Boedeker C."/>
            <person name="Pinto D."/>
            <person name="Vollmers J."/>
            <person name="Rivas-Marin E."/>
            <person name="Kohn T."/>
            <person name="Peeters S.H."/>
            <person name="Heuer A."/>
            <person name="Rast P."/>
            <person name="Oberbeckmann S."/>
            <person name="Bunk B."/>
            <person name="Jeske O."/>
            <person name="Meyerdierks A."/>
            <person name="Storesund J.E."/>
            <person name="Kallscheuer N."/>
            <person name="Luecker S."/>
            <person name="Lage O.M."/>
            <person name="Pohl T."/>
            <person name="Merkel B.J."/>
            <person name="Hornburger P."/>
            <person name="Mueller R.-W."/>
            <person name="Bruemmer F."/>
            <person name="Labrenz M."/>
            <person name="Spormann A.M."/>
            <person name="Op Den Camp H."/>
            <person name="Overmann J."/>
            <person name="Amann R."/>
            <person name="Jetten M.S.M."/>
            <person name="Mascher T."/>
            <person name="Medema M.H."/>
            <person name="Devos D.P."/>
            <person name="Kaster A.-K."/>
            <person name="Ovreas L."/>
            <person name="Rohde M."/>
            <person name="Galperin M.Y."/>
            <person name="Jogler C."/>
        </authorList>
    </citation>
    <scope>NUCLEOTIDE SEQUENCE [LARGE SCALE GENOMIC DNA]</scope>
    <source>
        <strain evidence="1 2">Pla52o</strain>
    </source>
</reference>
<evidence type="ECO:0000313" key="2">
    <source>
        <dbReference type="Proteomes" id="UP000316304"/>
    </source>
</evidence>
<evidence type="ECO:0000313" key="1">
    <source>
        <dbReference type="EMBL" id="TWU27106.1"/>
    </source>
</evidence>
<protein>
    <submittedName>
        <fullName evidence="1">Uncharacterized protein</fullName>
    </submittedName>
</protein>
<dbReference type="EMBL" id="SJPT01000001">
    <property type="protein sequence ID" value="TWU27106.1"/>
    <property type="molecule type" value="Genomic_DNA"/>
</dbReference>
<organism evidence="1 2">
    <name type="scientific">Novipirellula galeiformis</name>
    <dbReference type="NCBI Taxonomy" id="2528004"/>
    <lineage>
        <taxon>Bacteria</taxon>
        <taxon>Pseudomonadati</taxon>
        <taxon>Planctomycetota</taxon>
        <taxon>Planctomycetia</taxon>
        <taxon>Pirellulales</taxon>
        <taxon>Pirellulaceae</taxon>
        <taxon>Novipirellula</taxon>
    </lineage>
</organism>
<sequence length="33" mass="3893">MVRGRLQLSCFLTESEANRKWGEVRPMEWLAVV</sequence>
<gene>
    <name evidence="1" type="ORF">Pla52o_09660</name>
</gene>